<dbReference type="OMA" id="SYNEDGP"/>
<evidence type="ECO:0000313" key="9">
    <source>
        <dbReference type="EMBL" id="COW08003.1"/>
    </source>
</evidence>
<dbReference type="SUPFAM" id="SSF53067">
    <property type="entry name" value="Actin-like ATPase domain"/>
    <property type="match status" value="1"/>
</dbReference>
<evidence type="ECO:0000313" key="8">
    <source>
        <dbReference type="EMBL" id="COV99065.1"/>
    </source>
</evidence>
<dbReference type="EMBL" id="CSAJ01000170">
    <property type="protein sequence ID" value="COW08003.1"/>
    <property type="molecule type" value="Genomic_DNA"/>
</dbReference>
<evidence type="ECO:0000256" key="3">
    <source>
        <dbReference type="ARBA" id="ARBA00023186"/>
    </source>
</evidence>
<evidence type="ECO:0000313" key="17">
    <source>
        <dbReference type="Proteomes" id="UP000048600"/>
    </source>
</evidence>
<dbReference type="Proteomes" id="UP000039021">
    <property type="component" value="Unassembled WGS sequence"/>
</dbReference>
<evidence type="ECO:0000256" key="1">
    <source>
        <dbReference type="ARBA" id="ARBA00022741"/>
    </source>
</evidence>
<dbReference type="Proteomes" id="UP000048600">
    <property type="component" value="Unassembled WGS sequence"/>
</dbReference>
<dbReference type="SMR" id="A0A045H3B9"/>
<keyword evidence="2" id="KW-0067">ATP-binding</keyword>
<evidence type="ECO:0000313" key="15">
    <source>
        <dbReference type="Proteomes" id="UP000044938"/>
    </source>
</evidence>
<reference evidence="12 19" key="3">
    <citation type="submission" date="2016-04" db="EMBL/GenBank/DDBJ databases">
        <authorList>
            <person name="Bigi M."/>
            <person name="Bigi F."/>
            <person name="Soria M.A."/>
        </authorList>
    </citation>
    <scope>NUCLEOTIDE SEQUENCE [LARGE SCALE GENOMIC DNA]</scope>
    <source>
        <strain evidence="12 19">6548</strain>
    </source>
</reference>
<evidence type="ECO:0000313" key="6">
    <source>
        <dbReference type="EMBL" id="CFE38186.1"/>
    </source>
</evidence>
<evidence type="ECO:0000313" key="10">
    <source>
        <dbReference type="EMBL" id="COW82505.1"/>
    </source>
</evidence>
<feature type="compositionally biased region" description="Low complexity" evidence="4">
    <location>
        <begin position="506"/>
        <end position="520"/>
    </location>
</feature>
<reference evidence="13" key="6">
    <citation type="submission" date="2018-07" db="EMBL/GenBank/DDBJ databases">
        <authorList>
            <person name="Shah S."/>
            <person name="Brown T."/>
            <person name="Auld S."/>
            <person name="Bratton K."/>
            <person name="Narechania A."/>
            <person name="Mathema B."/>
            <person name="Gandhi N."/>
        </authorList>
    </citation>
    <scope>NUCLEOTIDE SEQUENCE</scope>
    <source>
        <strain evidence="13">32301_S10</strain>
    </source>
</reference>
<evidence type="ECO:0000313" key="18">
    <source>
        <dbReference type="Proteomes" id="UP000050139"/>
    </source>
</evidence>
<feature type="compositionally biased region" description="Low complexity" evidence="4">
    <location>
        <begin position="528"/>
        <end position="575"/>
    </location>
</feature>
<keyword evidence="3" id="KW-0143">Chaperone</keyword>
<dbReference type="EMBL" id="QTBD01000165">
    <property type="protein sequence ID" value="REQ50603.1"/>
    <property type="molecule type" value="Genomic_DNA"/>
</dbReference>
<sequence>MYDPLGLSIGTTNLVAAGNGGPPVTRRAVLTLYPHCAPKIGVPSQNPNLIEPGALMSGFVERIGDAVALVSPDGSVHDPDLLLVEALDAMVLTAGADASSSEIAIAVPAHWKPGAVHALRNGLRTHVGFVRSGMAPRLVSDAIAALTAVNSELGLPHGSVVGLLDFGGSATYVTLVETKSDSRTSDFQPVSATARYQDFSGSQIDQALLLRVIDQFGYGDDVDPASTAAVGQLGQLREQCRAAKERLSTDVATELFAELAGCSSSIEMTREQLEDLIQDPLTGFIYAFDDMLARHNASWADLAAVVTVGGGANIPLVTQRLSFHTRRPVLTASQPGCAAAMGALLLANRGGERDSRTRTSIGLATAAAAGTSVIELPAGDVMVIDHEALTDRELAWSQTDFPSEAPARFEGDSYNEGGPCWSMRLNAVEPPKGPAWRRIRVSQLLIGVSAVVAMTAIGGVALTLTAIERRPSPLPTPIVPGLAPMPPGSVVPSSRAPTPPPPPSTVAPLPSAAPAPTTVAPAPPPPTQVVTTTTAPPVTTTPRPSPTTTTTTAPPSTTTTTEPPVTTTSTIPTIPTTTTTVKMTTEWLHVPFLPVPIPVPIPQNPGAGEPQNPFGSLGSG</sequence>
<evidence type="ECO:0000313" key="12">
    <source>
        <dbReference type="EMBL" id="OMH58185.1"/>
    </source>
</evidence>
<dbReference type="Proteomes" id="UP000048289">
    <property type="component" value="Unassembled WGS sequence"/>
</dbReference>
<reference evidence="11 21" key="7">
    <citation type="submission" date="2021-03" db="EMBL/GenBank/DDBJ databases">
        <title>Whole Genome Sequencing of Mycobacterium tuberculosis clinical isolates from Arunachal Pradesh, India.</title>
        <authorList>
            <person name="Singh S."/>
            <person name="Mudliar S.R."/>
            <person name="Kulsum U."/>
            <person name="Rufai S.B."/>
            <person name="Singh P.K."/>
            <person name="Umpo M."/>
            <person name="Nyori M."/>
        </authorList>
    </citation>
    <scope>NUCLEOTIDE SEQUENCE [LARGE SCALE GENOMIC DNA]</scope>
    <source>
        <strain evidence="11 21">OMICS/BPL/0142/20/SP</strain>
    </source>
</reference>
<organism evidence="10 14">
    <name type="scientific">Mycobacterium tuberculosis</name>
    <dbReference type="NCBI Taxonomy" id="1773"/>
    <lineage>
        <taxon>Bacteria</taxon>
        <taxon>Bacillati</taxon>
        <taxon>Actinomycetota</taxon>
        <taxon>Actinomycetes</taxon>
        <taxon>Mycobacteriales</taxon>
        <taxon>Mycobacteriaceae</taxon>
        <taxon>Mycobacterium</taxon>
        <taxon>Mycobacterium tuberculosis complex</taxon>
    </lineage>
</organism>
<dbReference type="EMBL" id="CSBK01000034">
    <property type="protein sequence ID" value="COW82505.1"/>
    <property type="molecule type" value="Genomic_DNA"/>
</dbReference>
<evidence type="ECO:0000256" key="5">
    <source>
        <dbReference type="SAM" id="Phobius"/>
    </source>
</evidence>
<dbReference type="Proteomes" id="UP000044938">
    <property type="component" value="Unassembled WGS sequence"/>
</dbReference>
<dbReference type="GO" id="GO:0005524">
    <property type="term" value="F:ATP binding"/>
    <property type="evidence" value="ECO:0007669"/>
    <property type="project" value="UniProtKB-KW"/>
</dbReference>
<dbReference type="PANTHER" id="PTHR42749:SF1">
    <property type="entry name" value="CELL SHAPE-DETERMINING PROTEIN MREB"/>
    <property type="match status" value="1"/>
</dbReference>
<dbReference type="EMBL" id="CFOE01000078">
    <property type="protein sequence ID" value="CFE38186.1"/>
    <property type="molecule type" value="Genomic_DNA"/>
</dbReference>
<protein>
    <submittedName>
        <fullName evidence="12">Chaperone protein DnaK</fullName>
    </submittedName>
    <submittedName>
        <fullName evidence="10">Conserved membrane protein of uncharacterized function proline and threonine rich protein</fullName>
    </submittedName>
    <submittedName>
        <fullName evidence="11">Hsp70 family protein</fullName>
    </submittedName>
</protein>
<evidence type="ECO:0000313" key="14">
    <source>
        <dbReference type="Proteomes" id="UP000039021"/>
    </source>
</evidence>
<dbReference type="PANTHER" id="PTHR42749">
    <property type="entry name" value="CELL SHAPE-DETERMINING PROTEIN MREB"/>
    <property type="match status" value="1"/>
</dbReference>
<name>A0A045H3B9_MYCTX</name>
<reference evidence="10 18" key="1">
    <citation type="submission" date="2015-03" db="EMBL/GenBank/DDBJ databases">
        <authorList>
            <consortium name="Pathogen Informatics"/>
            <person name="Murphy D."/>
        </authorList>
    </citation>
    <scope>NUCLEOTIDE SEQUENCE</scope>
    <source>
        <strain evidence="7 18">0268S</strain>
        <strain evidence="10">N09902308</strain>
    </source>
</reference>
<dbReference type="Pfam" id="PF00012">
    <property type="entry name" value="HSP70"/>
    <property type="match status" value="1"/>
</dbReference>
<reference evidence="14 15" key="2">
    <citation type="submission" date="2015-03" db="EMBL/GenBank/DDBJ databases">
        <authorList>
            <consortium name="Pathogen Informatics"/>
        </authorList>
    </citation>
    <scope>NUCLEOTIDE SEQUENCE [LARGE SCALE GENOMIC DNA]</scope>
    <source>
        <strain evidence="6 16">G09901357</strain>
        <strain evidence="9 15">M09401471</strain>
        <strain evidence="14">N09902308</strain>
        <strain evidence="8 17">P00601463</strain>
    </source>
</reference>
<keyword evidence="5" id="KW-1133">Transmembrane helix</keyword>
<evidence type="ECO:0000256" key="2">
    <source>
        <dbReference type="ARBA" id="ARBA00022840"/>
    </source>
</evidence>
<dbReference type="PRINTS" id="PR01217">
    <property type="entry name" value="PRICHEXTENSN"/>
</dbReference>
<dbReference type="Proteomes" id="UP000189452">
    <property type="component" value="Chromosome"/>
</dbReference>
<evidence type="ECO:0000313" key="20">
    <source>
        <dbReference type="Proteomes" id="UP000256381"/>
    </source>
</evidence>
<dbReference type="Gene3D" id="3.30.420.40">
    <property type="match status" value="2"/>
</dbReference>
<feature type="region of interest" description="Disordered" evidence="4">
    <location>
        <begin position="478"/>
        <end position="575"/>
    </location>
</feature>
<evidence type="ECO:0000313" key="7">
    <source>
        <dbReference type="EMBL" id="CLW77684.1"/>
    </source>
</evidence>
<evidence type="ECO:0000313" key="13">
    <source>
        <dbReference type="EMBL" id="REQ50603.1"/>
    </source>
</evidence>
<dbReference type="Gene3D" id="3.90.640.10">
    <property type="entry name" value="Actin, Chain A, domain 4"/>
    <property type="match status" value="1"/>
</dbReference>
<evidence type="ECO:0000313" key="21">
    <source>
        <dbReference type="Proteomes" id="UP000671119"/>
    </source>
</evidence>
<reference evidence="13 20" key="4">
    <citation type="journal article" date="2017" name="N. Engl. J. Med.">
        <title>Transmission of Extensively Drug-Resistant Tuberculosis in South Africa.</title>
        <authorList>
            <person name="Shah N.S."/>
            <person name="Auld S.C."/>
            <person name="Brust J.C."/>
            <person name="Mathema B."/>
            <person name="Ismail N."/>
            <person name="Moodley P."/>
            <person name="Mlisana K."/>
            <person name="Allana S."/>
            <person name="Campbell A."/>
            <person name="Mthiyane T."/>
            <person name="Morris N."/>
            <person name="Mpangase P."/>
            <person name="van der Meulen H."/>
            <person name="Omar S.V."/>
            <person name="Brown T.S."/>
            <person name="Narechania A."/>
            <person name="Shaskina E."/>
            <person name="Kapwata T."/>
            <person name="Kreiswirth B."/>
            <person name="Gandhi N.R."/>
        </authorList>
    </citation>
    <scope>NUCLEOTIDE SEQUENCE [LARGE SCALE GENOMIC DNA]</scope>
    <source>
        <strain evidence="13 20">32301_S10</strain>
    </source>
</reference>
<feature type="transmembrane region" description="Helical" evidence="5">
    <location>
        <begin position="444"/>
        <end position="467"/>
    </location>
</feature>
<evidence type="ECO:0000256" key="4">
    <source>
        <dbReference type="SAM" id="MobiDB-lite"/>
    </source>
</evidence>
<keyword evidence="5" id="KW-0812">Transmembrane</keyword>
<dbReference type="RefSeq" id="WP_003900119.1">
    <property type="nucleotide sequence ID" value="NZ_AP017901.1"/>
</dbReference>
<dbReference type="AlphaFoldDB" id="A0A045H3B9"/>
<feature type="compositionally biased region" description="Pro residues" evidence="4">
    <location>
        <begin position="478"/>
        <end position="489"/>
    </location>
</feature>
<accession>A0A045H3B9</accession>
<keyword evidence="5" id="KW-0472">Membrane</keyword>
<evidence type="ECO:0000313" key="19">
    <source>
        <dbReference type="Proteomes" id="UP000189452"/>
    </source>
</evidence>
<evidence type="ECO:0000313" key="11">
    <source>
        <dbReference type="EMBL" id="MBP0681564.1"/>
    </source>
</evidence>
<dbReference type="InterPro" id="IPR013126">
    <property type="entry name" value="Hsp_70_fam"/>
</dbReference>
<dbReference type="Proteomes" id="UP000671119">
    <property type="component" value="Unassembled WGS sequence"/>
</dbReference>
<dbReference type="EMBL" id="LWDQ01000001">
    <property type="protein sequence ID" value="OMH58185.1"/>
    <property type="molecule type" value="Genomic_DNA"/>
</dbReference>
<evidence type="ECO:0000313" key="16">
    <source>
        <dbReference type="Proteomes" id="UP000048289"/>
    </source>
</evidence>
<dbReference type="EMBL" id="CHKL01000089">
    <property type="protein sequence ID" value="COV99065.1"/>
    <property type="molecule type" value="Genomic_DNA"/>
</dbReference>
<dbReference type="GO" id="GO:0140662">
    <property type="term" value="F:ATP-dependent protein folding chaperone"/>
    <property type="evidence" value="ECO:0007669"/>
    <property type="project" value="InterPro"/>
</dbReference>
<dbReference type="Proteomes" id="UP000050139">
    <property type="component" value="Unassembled WGS sequence"/>
</dbReference>
<dbReference type="Proteomes" id="UP000256381">
    <property type="component" value="Unassembled WGS sequence"/>
</dbReference>
<dbReference type="CDD" id="cd10170">
    <property type="entry name" value="ASKHA_NBD_HSP70"/>
    <property type="match status" value="1"/>
</dbReference>
<gene>
    <name evidence="12" type="primary">dnaK_1</name>
    <name evidence="12" type="ORF">A4S10_00333</name>
    <name evidence="13" type="ORF">DSJ38_14235</name>
    <name evidence="6" type="ORF">ERS007681_00921</name>
    <name evidence="9" type="ORF">ERS007720_01622</name>
    <name evidence="10" type="ORF">ERS007739_00149</name>
    <name evidence="8" type="ORF">ERS007741_01136</name>
    <name evidence="7" type="ORF">ERS094118_03274</name>
    <name evidence="11" type="ORF">J8J21_00120</name>
</gene>
<proteinExistence type="predicted"/>
<reference evidence="12 19" key="5">
    <citation type="submission" date="2017-02" db="EMBL/GenBank/DDBJ databases">
        <title>Protein polymorphisms may explain contrasting epidemiological fitness of two variants of a multidrug-resistant Mycobacterium tuberculosis strain.</title>
        <authorList>
            <person name="Bigi M.M."/>
            <person name="Lopez B."/>
            <person name="Blanco F.C."/>
            <person name="Sasiain M.C."/>
            <person name="De La Barrera S."/>
            <person name="Ritacco V."/>
            <person name="Bigi F."/>
            <person name="Soria M.A."/>
        </authorList>
    </citation>
    <scope>NUCLEOTIDE SEQUENCE [LARGE SCALE GENOMIC DNA]</scope>
    <source>
        <strain evidence="12 19">6548</strain>
    </source>
</reference>
<feature type="region of interest" description="Disordered" evidence="4">
    <location>
        <begin position="601"/>
        <end position="620"/>
    </location>
</feature>
<keyword evidence="1" id="KW-0547">Nucleotide-binding</keyword>
<dbReference type="InterPro" id="IPR043129">
    <property type="entry name" value="ATPase_NBD"/>
</dbReference>
<dbReference type="EMBL" id="JAGIZI010000001">
    <property type="protein sequence ID" value="MBP0681564.1"/>
    <property type="molecule type" value="Genomic_DNA"/>
</dbReference>
<dbReference type="EMBL" id="COPH01000029">
    <property type="protein sequence ID" value="CLW77684.1"/>
    <property type="molecule type" value="Genomic_DNA"/>
</dbReference>